<comment type="caution">
    <text evidence="3">The sequence shown here is derived from an EMBL/GenBank/DDBJ whole genome shotgun (WGS) entry which is preliminary data.</text>
</comment>
<proteinExistence type="predicted"/>
<dbReference type="Pfam" id="PF00501">
    <property type="entry name" value="AMP-binding"/>
    <property type="match status" value="1"/>
</dbReference>
<dbReference type="InterPro" id="IPR025110">
    <property type="entry name" value="AMP-bd_C"/>
</dbReference>
<evidence type="ECO:0000259" key="2">
    <source>
        <dbReference type="Pfam" id="PF13193"/>
    </source>
</evidence>
<feature type="domain" description="AMP-binding enzyme C-terminal" evidence="2">
    <location>
        <begin position="400"/>
        <end position="479"/>
    </location>
</feature>
<sequence>MRLDTRILDATERYADAVALVSGPHRVTYAQFGAQVRKLAEEIRAAGPRSVAAIVPVSNRPGDYVAQVAAWHAGLVVVPVHRGTPAARLAAIAAQTGARLLVGQDVPAAWSGPVEHAGEAAQVHPVGTGPSATPAPLDSDQALVVFTSGSTAQPKGVVLSHAAFIGKLATIATVLPFPAGSTTLQVLQPHFSFGQWTSLLTLLSGATLLLRERFDTGDVLRTLVESDVARIAVVPTMARMLLRDAPAEGTGGSRPAPLWICGGEVLPPAVGEGLGRLLPGSRIADVYGLSESCTSDFIVPPQEYDKAAGTIGRPSPNVTAAVVDEHRQPVPPGEVGELALHTPYLMTGYLGDAAATAAAVRDGWLYTGDLGRLRADGRVELAGRSKTLISRGGIKLSPLEIENAYAGCPGCAEVIAVGVPDAVFGERVHLLIVPDRAAGPAARLTAERMRVWGRGRLEPAKVPDVFHEIREIPLGQTGKTDRRAARQLVLHPEAGRVHRIR</sequence>
<dbReference type="InterPro" id="IPR050237">
    <property type="entry name" value="ATP-dep_AMP-bd_enzyme"/>
</dbReference>
<evidence type="ECO:0000259" key="1">
    <source>
        <dbReference type="Pfam" id="PF00501"/>
    </source>
</evidence>
<accession>A0ABV9WJ00</accession>
<name>A0ABV9WJ00_9ACTN</name>
<protein>
    <submittedName>
        <fullName evidence="3">Class I adenylate-forming enzyme family protein</fullName>
    </submittedName>
</protein>
<gene>
    <name evidence="3" type="ORF">ACFPIJ_58570</name>
</gene>
<dbReference type="PANTHER" id="PTHR43767">
    <property type="entry name" value="LONG-CHAIN-FATTY-ACID--COA LIGASE"/>
    <property type="match status" value="1"/>
</dbReference>
<evidence type="ECO:0000313" key="3">
    <source>
        <dbReference type="EMBL" id="MFC5007600.1"/>
    </source>
</evidence>
<feature type="domain" description="AMP-dependent synthetase/ligase" evidence="1">
    <location>
        <begin position="11"/>
        <end position="350"/>
    </location>
</feature>
<dbReference type="Pfam" id="PF13193">
    <property type="entry name" value="AMP-binding_C"/>
    <property type="match status" value="1"/>
</dbReference>
<dbReference type="CDD" id="cd04433">
    <property type="entry name" value="AFD_class_I"/>
    <property type="match status" value="1"/>
</dbReference>
<reference evidence="4" key="1">
    <citation type="journal article" date="2019" name="Int. J. Syst. Evol. Microbiol.">
        <title>The Global Catalogue of Microorganisms (GCM) 10K type strain sequencing project: providing services to taxonomists for standard genome sequencing and annotation.</title>
        <authorList>
            <consortium name="The Broad Institute Genomics Platform"/>
            <consortium name="The Broad Institute Genome Sequencing Center for Infectious Disease"/>
            <person name="Wu L."/>
            <person name="Ma J."/>
        </authorList>
    </citation>
    <scope>NUCLEOTIDE SEQUENCE [LARGE SCALE GENOMIC DNA]</scope>
    <source>
        <strain evidence="4">CGMCC 4.7152</strain>
    </source>
</reference>
<evidence type="ECO:0000313" key="4">
    <source>
        <dbReference type="Proteomes" id="UP001595912"/>
    </source>
</evidence>
<dbReference type="SUPFAM" id="SSF56801">
    <property type="entry name" value="Acetyl-CoA synthetase-like"/>
    <property type="match status" value="1"/>
</dbReference>
<dbReference type="RefSeq" id="WP_380128238.1">
    <property type="nucleotide sequence ID" value="NZ_JBHSIU010000130.1"/>
</dbReference>
<organism evidence="3 4">
    <name type="scientific">Dactylosporangium cerinum</name>
    <dbReference type="NCBI Taxonomy" id="1434730"/>
    <lineage>
        <taxon>Bacteria</taxon>
        <taxon>Bacillati</taxon>
        <taxon>Actinomycetota</taxon>
        <taxon>Actinomycetes</taxon>
        <taxon>Micromonosporales</taxon>
        <taxon>Micromonosporaceae</taxon>
        <taxon>Dactylosporangium</taxon>
    </lineage>
</organism>
<dbReference type="InterPro" id="IPR045851">
    <property type="entry name" value="AMP-bd_C_sf"/>
</dbReference>
<dbReference type="InterPro" id="IPR042099">
    <property type="entry name" value="ANL_N_sf"/>
</dbReference>
<dbReference type="InterPro" id="IPR000873">
    <property type="entry name" value="AMP-dep_synth/lig_dom"/>
</dbReference>
<dbReference type="Proteomes" id="UP001595912">
    <property type="component" value="Unassembled WGS sequence"/>
</dbReference>
<dbReference type="Gene3D" id="3.30.300.30">
    <property type="match status" value="1"/>
</dbReference>
<keyword evidence="4" id="KW-1185">Reference proteome</keyword>
<dbReference type="PANTHER" id="PTHR43767:SF1">
    <property type="entry name" value="NONRIBOSOMAL PEPTIDE SYNTHASE PES1 (EUROFUNG)-RELATED"/>
    <property type="match status" value="1"/>
</dbReference>
<dbReference type="Gene3D" id="3.40.50.12780">
    <property type="entry name" value="N-terminal domain of ligase-like"/>
    <property type="match status" value="1"/>
</dbReference>
<dbReference type="EMBL" id="JBHSIU010000130">
    <property type="protein sequence ID" value="MFC5007600.1"/>
    <property type="molecule type" value="Genomic_DNA"/>
</dbReference>